<dbReference type="Proteomes" id="UP000175706">
    <property type="component" value="Unassembled WGS sequence"/>
</dbReference>
<gene>
    <name evidence="1" type="ORF">BWGOE8_19320</name>
</gene>
<dbReference type="EMBL" id="LXLT01000022">
    <property type="protein sequence ID" value="OFD81092.1"/>
    <property type="molecule type" value="Genomic_DNA"/>
</dbReference>
<protein>
    <submittedName>
        <fullName evidence="1">Uncharacterized protein</fullName>
    </submittedName>
</protein>
<comment type="caution">
    <text evidence="1">The sequence shown here is derived from an EMBL/GenBank/DDBJ whole genome shotgun (WGS) entry which is preliminary data.</text>
</comment>
<name>A0A1E8B9H5_BACMY</name>
<evidence type="ECO:0000313" key="1">
    <source>
        <dbReference type="EMBL" id="OFD81092.1"/>
    </source>
</evidence>
<accession>A0A1E8B9H5</accession>
<proteinExistence type="predicted"/>
<dbReference type="PATRIC" id="fig|86662.25.peg.1931"/>
<reference evidence="1 2" key="1">
    <citation type="submission" date="2016-05" db="EMBL/GenBank/DDBJ databases">
        <title>Bacillus thuringiensis and Bacillus weihenstephanensis as novel biocontrol agents of wilt causing Verticillium species.</title>
        <authorList>
            <person name="Hollensteiner J."/>
            <person name="Wemheuer F."/>
            <person name="Harting R."/>
            <person name="Kolarzyk A."/>
            <person name="Diaz-Valerio S."/>
            <person name="Poehlein A."/>
            <person name="Brzuszkiewicz E."/>
            <person name="Nesemann K."/>
            <person name="Braus-Stromeyer S."/>
            <person name="Braus G."/>
            <person name="Daniel R."/>
            <person name="Liesegang H."/>
        </authorList>
    </citation>
    <scope>NUCLEOTIDE SEQUENCE [LARGE SCALE GENOMIC DNA]</scope>
    <source>
        <strain evidence="1 2">GOE8</strain>
    </source>
</reference>
<sequence>MLFSILFTQFHQSSLSNNNRENIHGNLGIDPSRLDENIYFFSKGHPKCIQGCLSRSGGQI</sequence>
<evidence type="ECO:0000313" key="2">
    <source>
        <dbReference type="Proteomes" id="UP000175706"/>
    </source>
</evidence>
<dbReference type="AlphaFoldDB" id="A0A1E8B9H5"/>
<organism evidence="1 2">
    <name type="scientific">Bacillus mycoides</name>
    <dbReference type="NCBI Taxonomy" id="1405"/>
    <lineage>
        <taxon>Bacteria</taxon>
        <taxon>Bacillati</taxon>
        <taxon>Bacillota</taxon>
        <taxon>Bacilli</taxon>
        <taxon>Bacillales</taxon>
        <taxon>Bacillaceae</taxon>
        <taxon>Bacillus</taxon>
        <taxon>Bacillus cereus group</taxon>
    </lineage>
</organism>